<reference evidence="5" key="1">
    <citation type="submission" date="2017-04" db="EMBL/GenBank/DDBJ databases">
        <authorList>
            <person name="Varghese N."/>
            <person name="Submissions S."/>
        </authorList>
    </citation>
    <scope>NUCLEOTIDE SEQUENCE [LARGE SCALE GENOMIC DNA]</scope>
    <source>
        <strain evidence="5">DSM 16537</strain>
    </source>
</reference>
<organism evidence="4 5">
    <name type="scientific">Aquiflexum balticum DSM 16537</name>
    <dbReference type="NCBI Taxonomy" id="758820"/>
    <lineage>
        <taxon>Bacteria</taxon>
        <taxon>Pseudomonadati</taxon>
        <taxon>Bacteroidota</taxon>
        <taxon>Cytophagia</taxon>
        <taxon>Cytophagales</taxon>
        <taxon>Cyclobacteriaceae</taxon>
        <taxon>Aquiflexum</taxon>
    </lineage>
</organism>
<feature type="signal peptide" evidence="2">
    <location>
        <begin position="1"/>
        <end position="19"/>
    </location>
</feature>
<evidence type="ECO:0000256" key="2">
    <source>
        <dbReference type="RuleBase" id="RU362097"/>
    </source>
</evidence>
<dbReference type="SUPFAM" id="SSF56954">
    <property type="entry name" value="Outer membrane efflux proteins (OEP)"/>
    <property type="match status" value="1"/>
</dbReference>
<feature type="coiled-coil region" evidence="3">
    <location>
        <begin position="380"/>
        <end position="450"/>
    </location>
</feature>
<feature type="chain" id="PRO_5011815969" evidence="2">
    <location>
        <begin position="20"/>
        <end position="471"/>
    </location>
</feature>
<name>A0A1W2HAC4_9BACT</name>
<evidence type="ECO:0000256" key="1">
    <source>
        <dbReference type="ARBA" id="ARBA00007613"/>
    </source>
</evidence>
<accession>A0A1W2HAC4</accession>
<dbReference type="STRING" id="758820.SAMN00777080_4526"/>
<keyword evidence="2" id="KW-1134">Transmembrane beta strand</keyword>
<keyword evidence="2" id="KW-0564">Palmitate</keyword>
<dbReference type="EMBL" id="LT838813">
    <property type="protein sequence ID" value="SMD45855.1"/>
    <property type="molecule type" value="Genomic_DNA"/>
</dbReference>
<evidence type="ECO:0000313" key="4">
    <source>
        <dbReference type="EMBL" id="SMD45855.1"/>
    </source>
</evidence>
<keyword evidence="3" id="KW-0175">Coiled coil</keyword>
<dbReference type="Gene3D" id="2.20.200.10">
    <property type="entry name" value="Outer membrane efflux proteins (OEP)"/>
    <property type="match status" value="1"/>
</dbReference>
<keyword evidence="2" id="KW-0449">Lipoprotein</keyword>
<dbReference type="PANTHER" id="PTHR30203">
    <property type="entry name" value="OUTER MEMBRANE CATION EFFLUX PROTEIN"/>
    <property type="match status" value="1"/>
</dbReference>
<proteinExistence type="inferred from homology"/>
<dbReference type="GO" id="GO:0015562">
    <property type="term" value="F:efflux transmembrane transporter activity"/>
    <property type="evidence" value="ECO:0007669"/>
    <property type="project" value="InterPro"/>
</dbReference>
<keyword evidence="2" id="KW-0812">Transmembrane</keyword>
<evidence type="ECO:0000256" key="3">
    <source>
        <dbReference type="SAM" id="Coils"/>
    </source>
</evidence>
<dbReference type="InterPro" id="IPR003423">
    <property type="entry name" value="OMP_efflux"/>
</dbReference>
<dbReference type="Gene3D" id="1.20.1600.10">
    <property type="entry name" value="Outer membrane efflux proteins (OEP)"/>
    <property type="match status" value="1"/>
</dbReference>
<dbReference type="InterPro" id="IPR010131">
    <property type="entry name" value="MdtP/NodT-like"/>
</dbReference>
<dbReference type="PANTHER" id="PTHR30203:SF33">
    <property type="entry name" value="BLR4455 PROTEIN"/>
    <property type="match status" value="1"/>
</dbReference>
<dbReference type="Proteomes" id="UP000192333">
    <property type="component" value="Chromosome I"/>
</dbReference>
<dbReference type="AlphaFoldDB" id="A0A1W2HAC4"/>
<keyword evidence="5" id="KW-1185">Reference proteome</keyword>
<comment type="subcellular location">
    <subcellularLocation>
        <location evidence="2">Cell membrane</location>
        <topology evidence="2">Lipid-anchor</topology>
    </subcellularLocation>
</comment>
<sequence>MRKLLYIAIAVLLLGACKAGKPYQGADVLVPEQFKADLPEPEKIQADTVNTDSLPKIGNANILWWESFDDPVLMDLIQNALIYNRNALIASERIMQARYALKIQNANFLPMVGAQGSAERGNFLFNQIGQVNELFILGSGVNWELDFWGRIRNLSDAARFNLLSSEYGLQSIQISLVSDVASTYFSLLQAREEYEIAQRNLALRDSMHQIIQLRFDKGIVPQTDVDQSQILKAIAAGSVPKFKRKTVQLENALSFLIGVNPMQIETGKPLDEQKLSMDLTGFSPADLLINRPDIIAAEYTLMSQNSQVGVAKANRLPTISLNATLGIISDDITNFSLKNPLWNLGGQLAGPLFFWGQLRRQVDIAQSQQYQALFAYENTVLNAFREVEDLKIEISTLMEEISIAEERKASALNAQFLSGERYTQGITSYLEFLESQRQAFDAELELVQLQQQLLSAHARMYRATGGGPVVQ</sequence>
<dbReference type="GO" id="GO:0005886">
    <property type="term" value="C:plasma membrane"/>
    <property type="evidence" value="ECO:0007669"/>
    <property type="project" value="UniProtKB-SubCell"/>
</dbReference>
<gene>
    <name evidence="4" type="ORF">SAMN00777080_4526</name>
</gene>
<evidence type="ECO:0000313" key="5">
    <source>
        <dbReference type="Proteomes" id="UP000192333"/>
    </source>
</evidence>
<dbReference type="OrthoDB" id="9770517at2"/>
<keyword evidence="2" id="KW-0472">Membrane</keyword>
<dbReference type="NCBIfam" id="TIGR01845">
    <property type="entry name" value="outer_NodT"/>
    <property type="match status" value="1"/>
</dbReference>
<dbReference type="PROSITE" id="PS51257">
    <property type="entry name" value="PROKAR_LIPOPROTEIN"/>
    <property type="match status" value="1"/>
</dbReference>
<dbReference type="RefSeq" id="WP_084122823.1">
    <property type="nucleotide sequence ID" value="NZ_LT838813.1"/>
</dbReference>
<protein>
    <submittedName>
        <fullName evidence="4">Outer membrane protein, multidrug efflux system</fullName>
    </submittedName>
</protein>
<comment type="similarity">
    <text evidence="1 2">Belongs to the outer membrane factor (OMF) (TC 1.B.17) family.</text>
</comment>
<keyword evidence="2" id="KW-0732">Signal</keyword>
<dbReference type="Pfam" id="PF02321">
    <property type="entry name" value="OEP"/>
    <property type="match status" value="2"/>
</dbReference>